<evidence type="ECO:0000313" key="1">
    <source>
        <dbReference type="EMBL" id="TFK69931.1"/>
    </source>
</evidence>
<reference evidence="1 2" key="1">
    <citation type="journal article" date="2019" name="Nat. Ecol. Evol.">
        <title>Megaphylogeny resolves global patterns of mushroom evolution.</title>
        <authorList>
            <person name="Varga T."/>
            <person name="Krizsan K."/>
            <person name="Foldi C."/>
            <person name="Dima B."/>
            <person name="Sanchez-Garcia M."/>
            <person name="Sanchez-Ramirez S."/>
            <person name="Szollosi G.J."/>
            <person name="Szarkandi J.G."/>
            <person name="Papp V."/>
            <person name="Albert L."/>
            <person name="Andreopoulos W."/>
            <person name="Angelini C."/>
            <person name="Antonin V."/>
            <person name="Barry K.W."/>
            <person name="Bougher N.L."/>
            <person name="Buchanan P."/>
            <person name="Buyck B."/>
            <person name="Bense V."/>
            <person name="Catcheside P."/>
            <person name="Chovatia M."/>
            <person name="Cooper J."/>
            <person name="Damon W."/>
            <person name="Desjardin D."/>
            <person name="Finy P."/>
            <person name="Geml J."/>
            <person name="Haridas S."/>
            <person name="Hughes K."/>
            <person name="Justo A."/>
            <person name="Karasinski D."/>
            <person name="Kautmanova I."/>
            <person name="Kiss B."/>
            <person name="Kocsube S."/>
            <person name="Kotiranta H."/>
            <person name="LaButti K.M."/>
            <person name="Lechner B.E."/>
            <person name="Liimatainen K."/>
            <person name="Lipzen A."/>
            <person name="Lukacs Z."/>
            <person name="Mihaltcheva S."/>
            <person name="Morgado L.N."/>
            <person name="Niskanen T."/>
            <person name="Noordeloos M.E."/>
            <person name="Ohm R.A."/>
            <person name="Ortiz-Santana B."/>
            <person name="Ovrebo C."/>
            <person name="Racz N."/>
            <person name="Riley R."/>
            <person name="Savchenko A."/>
            <person name="Shiryaev A."/>
            <person name="Soop K."/>
            <person name="Spirin V."/>
            <person name="Szebenyi C."/>
            <person name="Tomsovsky M."/>
            <person name="Tulloss R.E."/>
            <person name="Uehling J."/>
            <person name="Grigoriev I.V."/>
            <person name="Vagvolgyi C."/>
            <person name="Papp T."/>
            <person name="Martin F.M."/>
            <person name="Miettinen O."/>
            <person name="Hibbett D.S."/>
            <person name="Nagy L.G."/>
        </authorList>
    </citation>
    <scope>NUCLEOTIDE SEQUENCE [LARGE SCALE GENOMIC DNA]</scope>
    <source>
        <strain evidence="1 2">NL-1719</strain>
    </source>
</reference>
<accession>A0ACD3AX60</accession>
<gene>
    <name evidence="1" type="ORF">BDN72DRAFT_896837</name>
</gene>
<protein>
    <submittedName>
        <fullName evidence="1">Uncharacterized protein</fullName>
    </submittedName>
</protein>
<organism evidence="1 2">
    <name type="scientific">Pluteus cervinus</name>
    <dbReference type="NCBI Taxonomy" id="181527"/>
    <lineage>
        <taxon>Eukaryota</taxon>
        <taxon>Fungi</taxon>
        <taxon>Dikarya</taxon>
        <taxon>Basidiomycota</taxon>
        <taxon>Agaricomycotina</taxon>
        <taxon>Agaricomycetes</taxon>
        <taxon>Agaricomycetidae</taxon>
        <taxon>Agaricales</taxon>
        <taxon>Pluteineae</taxon>
        <taxon>Pluteaceae</taxon>
        <taxon>Pluteus</taxon>
    </lineage>
</organism>
<sequence length="815" mass="87729">MARDTNQTLLSSTTPTAIARAKLHIGHVQLRDLIICPRERGIVNYVQHKAIVEHNILAPDSAPRQLAELQFVPNTLTSLQIEGTDETLLAAGGQEAEVHLSMHAPSSSPHRSPRMLWQYETRLQGSINNSVLLTSLSLNRSNESSPEPRIAISNNDCYVRFYDIPIRANSTKRHPIHVGEVELDVPVNHSSISPDGRTLLSVGDSSKVYLHQISGGSRLNFSPIMNLTLPPSDISPLMTYSSNLAASFSSAFNSDGTKFVVASQEGSVVVWDVRSTKPMKVYQTNKTRPPTGGNGGATGWLNLNLSDDPWEWTRGNSKAPGWSVRSVKFGYGGSRHSGKEIMAFTEHTSYAHVVDARTWDAPEMIRVPTAPGTAIPPIARRPQPPSHDRPQLPRRPPTITFRPHRYLNATRPSPHLSASERQQAMVQVLEDTFHIPGTGTPSRVGAGGRPTSAESWGYPRDDERGDEAEDPGLLVIPRLGDRHVESEVQALLGRYQQLRQRQMMGGPQPPPPPRPQRLPRSRLRRHPEDMDDLDDQEGDVEDELVDPNTGSNHGDYDYNPPMTTSVAAHNTFVGSGGGANGRIPRIRPPRTLFPIAGTGSSSAMNPGGVGGDDDMEVDELESDCASSRTPSRSSSPSPPSLVPVIPSSVPGGTESVGRLTSPPPVVGFGWNGSGLSPASAYRQWHSGSAASPSWRSSSSTASGSGSTSGNATGGWTNSVGGSSSSTAAVAGSYYTSPPPPSHFTSSGYAPAMLHGSSGYGKKTTEAVSTYEDDLDLAGLCFDPSGGHMYIASTEGVAEWGMRGREKNWWTEGRWA</sequence>
<dbReference type="EMBL" id="ML208321">
    <property type="protein sequence ID" value="TFK69931.1"/>
    <property type="molecule type" value="Genomic_DNA"/>
</dbReference>
<proteinExistence type="predicted"/>
<evidence type="ECO:0000313" key="2">
    <source>
        <dbReference type="Proteomes" id="UP000308600"/>
    </source>
</evidence>
<dbReference type="Proteomes" id="UP000308600">
    <property type="component" value="Unassembled WGS sequence"/>
</dbReference>
<keyword evidence="2" id="KW-1185">Reference proteome</keyword>
<name>A0ACD3AX60_9AGAR</name>